<dbReference type="AlphaFoldDB" id="A0AA38ZHQ5"/>
<protein>
    <submittedName>
        <fullName evidence="1">Uncharacterized protein</fullName>
    </submittedName>
</protein>
<organism evidence="1 2">
    <name type="scientific">Vitis rotundifolia</name>
    <name type="common">Muscadine grape</name>
    <dbReference type="NCBI Taxonomy" id="103349"/>
    <lineage>
        <taxon>Eukaryota</taxon>
        <taxon>Viridiplantae</taxon>
        <taxon>Streptophyta</taxon>
        <taxon>Embryophyta</taxon>
        <taxon>Tracheophyta</taxon>
        <taxon>Spermatophyta</taxon>
        <taxon>Magnoliopsida</taxon>
        <taxon>eudicotyledons</taxon>
        <taxon>Gunneridae</taxon>
        <taxon>Pentapetalae</taxon>
        <taxon>rosids</taxon>
        <taxon>Vitales</taxon>
        <taxon>Vitaceae</taxon>
        <taxon>Viteae</taxon>
        <taxon>Vitis</taxon>
    </lineage>
</organism>
<gene>
    <name evidence="1" type="ORF">PVL29_014799</name>
</gene>
<accession>A0AA38ZHQ5</accession>
<name>A0AA38ZHQ5_VITRO</name>
<dbReference type="Proteomes" id="UP001168098">
    <property type="component" value="Unassembled WGS sequence"/>
</dbReference>
<evidence type="ECO:0000313" key="2">
    <source>
        <dbReference type="Proteomes" id="UP001168098"/>
    </source>
</evidence>
<dbReference type="EMBL" id="JARBHA010000011">
    <property type="protein sequence ID" value="KAJ9689296.1"/>
    <property type="molecule type" value="Genomic_DNA"/>
</dbReference>
<evidence type="ECO:0000313" key="1">
    <source>
        <dbReference type="EMBL" id="KAJ9689296.1"/>
    </source>
</evidence>
<keyword evidence="2" id="KW-1185">Reference proteome</keyword>
<reference evidence="1 2" key="1">
    <citation type="journal article" date="2023" name="BMC Biotechnol.">
        <title>Vitis rotundifolia cv Carlos genome sequencing.</title>
        <authorList>
            <person name="Huff M."/>
            <person name="Hulse-Kemp A."/>
            <person name="Scheffler B."/>
            <person name="Youngblood R."/>
            <person name="Simpson S."/>
            <person name="Babiker E."/>
            <person name="Staton M."/>
        </authorList>
    </citation>
    <scope>NUCLEOTIDE SEQUENCE [LARGE SCALE GENOMIC DNA]</scope>
    <source>
        <tissue evidence="1">Leaf</tissue>
    </source>
</reference>
<comment type="caution">
    <text evidence="1">The sequence shown here is derived from an EMBL/GenBank/DDBJ whole genome shotgun (WGS) entry which is preliminary data.</text>
</comment>
<sequence length="52" mass="5452">MQAARSHKLRLACPCDAGGFMAWTVSGKGAVHMGGGEHVAAVLKQSTGWQKK</sequence>
<proteinExistence type="predicted"/>